<evidence type="ECO:0000256" key="3">
    <source>
        <dbReference type="ARBA" id="ARBA00009971"/>
    </source>
</evidence>
<dbReference type="EnsemblPlants" id="AET7Gv20811100.1">
    <property type="protein sequence ID" value="AET7Gv20811100.1"/>
    <property type="gene ID" value="AET7Gv20811100"/>
</dbReference>
<sequence length="204" mass="23003">NDLLPLRLLQRKDERSAEEIRSRDEMAASSSSPAAAAVGRAVEEVRSALNEHADVVAELFGRVSTELRGGFGPAVDTFVGFFHAVDWKEPWLIGMISFHVILLLVTIISRRNINFQLILSALTFSGVFLAEKINTFLGQNWKSFSSQNYFDPQGLFISVMWSGPLLLITILILVNTLVTLCMLMVRWKRAELKHRAREARSKQE</sequence>
<name>A0A453S4B0_AEGTS</name>
<dbReference type="GO" id="GO:0003677">
    <property type="term" value="F:DNA binding"/>
    <property type="evidence" value="ECO:0007669"/>
    <property type="project" value="UniProtKB-KW"/>
</dbReference>
<keyword evidence="13" id="KW-1185">Reference proteome</keyword>
<evidence type="ECO:0000256" key="6">
    <source>
        <dbReference type="ARBA" id="ARBA00022989"/>
    </source>
</evidence>
<evidence type="ECO:0000256" key="7">
    <source>
        <dbReference type="ARBA" id="ARBA00023054"/>
    </source>
</evidence>
<reference evidence="12" key="3">
    <citation type="journal article" date="2017" name="Nature">
        <title>Genome sequence of the progenitor of the wheat D genome Aegilops tauschii.</title>
        <authorList>
            <person name="Luo M.C."/>
            <person name="Gu Y.Q."/>
            <person name="Puiu D."/>
            <person name="Wang H."/>
            <person name="Twardziok S.O."/>
            <person name="Deal K.R."/>
            <person name="Huo N."/>
            <person name="Zhu T."/>
            <person name="Wang L."/>
            <person name="Wang Y."/>
            <person name="McGuire P.E."/>
            <person name="Liu S."/>
            <person name="Long H."/>
            <person name="Ramasamy R.K."/>
            <person name="Rodriguez J.C."/>
            <person name="Van S.L."/>
            <person name="Yuan L."/>
            <person name="Wang Z."/>
            <person name="Xia Z."/>
            <person name="Xiao L."/>
            <person name="Anderson O.D."/>
            <person name="Ouyang S."/>
            <person name="Liang Y."/>
            <person name="Zimin A.V."/>
            <person name="Pertea G."/>
            <person name="Qi P."/>
            <person name="Bennetzen J.L."/>
            <person name="Dai X."/>
            <person name="Dawson M.W."/>
            <person name="Muller H.G."/>
            <person name="Kugler K."/>
            <person name="Rivarola-Duarte L."/>
            <person name="Spannagl M."/>
            <person name="Mayer K.F.X."/>
            <person name="Lu F.H."/>
            <person name="Bevan M.W."/>
            <person name="Leroy P."/>
            <person name="Li P."/>
            <person name="You F.M."/>
            <person name="Sun Q."/>
            <person name="Liu Z."/>
            <person name="Lyons E."/>
            <person name="Wicker T."/>
            <person name="Salzberg S.L."/>
            <person name="Devos K.M."/>
            <person name="Dvorak J."/>
        </authorList>
    </citation>
    <scope>NUCLEOTIDE SEQUENCE [LARGE SCALE GENOMIC DNA]</scope>
    <source>
        <strain evidence="12">cv. AL8/78</strain>
    </source>
</reference>
<keyword evidence="10" id="KW-0539">Nucleus</keyword>
<keyword evidence="7" id="KW-0175">Coiled coil</keyword>
<comment type="subcellular location">
    <subcellularLocation>
        <location evidence="2">Endomembrane system</location>
        <topology evidence="2">Multi-pass membrane protein</topology>
    </subcellularLocation>
    <subcellularLocation>
        <location evidence="1">Nucleus membrane</location>
    </subcellularLocation>
</comment>
<evidence type="ECO:0000256" key="11">
    <source>
        <dbReference type="SAM" id="Phobius"/>
    </source>
</evidence>
<proteinExistence type="inferred from homology"/>
<organism evidence="12 13">
    <name type="scientific">Aegilops tauschii subsp. strangulata</name>
    <name type="common">Goatgrass</name>
    <dbReference type="NCBI Taxonomy" id="200361"/>
    <lineage>
        <taxon>Eukaryota</taxon>
        <taxon>Viridiplantae</taxon>
        <taxon>Streptophyta</taxon>
        <taxon>Embryophyta</taxon>
        <taxon>Tracheophyta</taxon>
        <taxon>Spermatophyta</taxon>
        <taxon>Magnoliopsida</taxon>
        <taxon>Liliopsida</taxon>
        <taxon>Poales</taxon>
        <taxon>Poaceae</taxon>
        <taxon>BOP clade</taxon>
        <taxon>Pooideae</taxon>
        <taxon>Triticodae</taxon>
        <taxon>Triticeae</taxon>
        <taxon>Triticinae</taxon>
        <taxon>Aegilops</taxon>
    </lineage>
</organism>
<dbReference type="AlphaFoldDB" id="A0A453S4B0"/>
<dbReference type="PANTHER" id="PTHR22593">
    <property type="entry name" value="TRANSMEMBRANE PROTEIN 18"/>
    <property type="match status" value="1"/>
</dbReference>
<reference evidence="12" key="4">
    <citation type="submission" date="2019-03" db="UniProtKB">
        <authorList>
            <consortium name="EnsemblPlants"/>
        </authorList>
    </citation>
    <scope>IDENTIFICATION</scope>
</reference>
<evidence type="ECO:0000313" key="13">
    <source>
        <dbReference type="Proteomes" id="UP000015105"/>
    </source>
</evidence>
<dbReference type="Pfam" id="PF14770">
    <property type="entry name" value="TMEM18"/>
    <property type="match status" value="1"/>
</dbReference>
<evidence type="ECO:0000256" key="1">
    <source>
        <dbReference type="ARBA" id="ARBA00004126"/>
    </source>
</evidence>
<evidence type="ECO:0000256" key="10">
    <source>
        <dbReference type="ARBA" id="ARBA00023242"/>
    </source>
</evidence>
<keyword evidence="6 11" id="KW-1133">Transmembrane helix</keyword>
<dbReference type="PANTHER" id="PTHR22593:SF2">
    <property type="entry name" value="TRANSMEMBRANE PROTEIN 18"/>
    <property type="match status" value="1"/>
</dbReference>
<feature type="transmembrane region" description="Helical" evidence="11">
    <location>
        <begin position="91"/>
        <end position="108"/>
    </location>
</feature>
<keyword evidence="5 11" id="KW-0812">Transmembrane</keyword>
<dbReference type="InterPro" id="IPR026721">
    <property type="entry name" value="TMEM18"/>
</dbReference>
<protein>
    <recommendedName>
        <fullName evidence="4">Transmembrane protein 18</fullName>
    </recommendedName>
</protein>
<keyword evidence="8" id="KW-0238">DNA-binding</keyword>
<accession>A0A453S4B0</accession>
<comment type="similarity">
    <text evidence="3">Belongs to the TMEM18 family.</text>
</comment>
<evidence type="ECO:0000256" key="9">
    <source>
        <dbReference type="ARBA" id="ARBA00023136"/>
    </source>
</evidence>
<evidence type="ECO:0000256" key="4">
    <source>
        <dbReference type="ARBA" id="ARBA00014253"/>
    </source>
</evidence>
<reference evidence="12" key="5">
    <citation type="journal article" date="2021" name="G3 (Bethesda)">
        <title>Aegilops tauschii genome assembly Aet v5.0 features greater sequence contiguity and improved annotation.</title>
        <authorList>
            <person name="Wang L."/>
            <person name="Zhu T."/>
            <person name="Rodriguez J.C."/>
            <person name="Deal K.R."/>
            <person name="Dubcovsky J."/>
            <person name="McGuire P.E."/>
            <person name="Lux T."/>
            <person name="Spannagl M."/>
            <person name="Mayer K.F.X."/>
            <person name="Baldrich P."/>
            <person name="Meyers B.C."/>
            <person name="Huo N."/>
            <person name="Gu Y.Q."/>
            <person name="Zhou H."/>
            <person name="Devos K.M."/>
            <person name="Bennetzen J.L."/>
            <person name="Unver T."/>
            <person name="Budak H."/>
            <person name="Gulick P.J."/>
            <person name="Galiba G."/>
            <person name="Kalapos B."/>
            <person name="Nelson D.R."/>
            <person name="Li P."/>
            <person name="You F.M."/>
            <person name="Luo M.C."/>
            <person name="Dvorak J."/>
        </authorList>
    </citation>
    <scope>NUCLEOTIDE SEQUENCE [LARGE SCALE GENOMIC DNA]</scope>
    <source>
        <strain evidence="12">cv. AL8/78</strain>
    </source>
</reference>
<dbReference type="Gramene" id="AET7Gv20811100.1">
    <property type="protein sequence ID" value="AET7Gv20811100.1"/>
    <property type="gene ID" value="AET7Gv20811100"/>
</dbReference>
<dbReference type="GO" id="GO:0031965">
    <property type="term" value="C:nuclear membrane"/>
    <property type="evidence" value="ECO:0007669"/>
    <property type="project" value="UniProtKB-SubCell"/>
</dbReference>
<evidence type="ECO:0000313" key="12">
    <source>
        <dbReference type="EnsemblPlants" id="AET7Gv20811100.1"/>
    </source>
</evidence>
<feature type="transmembrane region" description="Helical" evidence="11">
    <location>
        <begin position="115"/>
        <end position="135"/>
    </location>
</feature>
<evidence type="ECO:0000256" key="2">
    <source>
        <dbReference type="ARBA" id="ARBA00004127"/>
    </source>
</evidence>
<dbReference type="Proteomes" id="UP000015105">
    <property type="component" value="Chromosome 7D"/>
</dbReference>
<evidence type="ECO:0000256" key="8">
    <source>
        <dbReference type="ARBA" id="ARBA00023125"/>
    </source>
</evidence>
<reference evidence="13" key="1">
    <citation type="journal article" date="2014" name="Science">
        <title>Ancient hybridizations among the ancestral genomes of bread wheat.</title>
        <authorList>
            <consortium name="International Wheat Genome Sequencing Consortium,"/>
            <person name="Marcussen T."/>
            <person name="Sandve S.R."/>
            <person name="Heier L."/>
            <person name="Spannagl M."/>
            <person name="Pfeifer M."/>
            <person name="Jakobsen K.S."/>
            <person name="Wulff B.B."/>
            <person name="Steuernagel B."/>
            <person name="Mayer K.F."/>
            <person name="Olsen O.A."/>
        </authorList>
    </citation>
    <scope>NUCLEOTIDE SEQUENCE [LARGE SCALE GENOMIC DNA]</scope>
    <source>
        <strain evidence="13">cv. AL8/78</strain>
    </source>
</reference>
<reference evidence="13" key="2">
    <citation type="journal article" date="2017" name="Nat. Plants">
        <title>The Aegilops tauschii genome reveals multiple impacts of transposons.</title>
        <authorList>
            <person name="Zhao G."/>
            <person name="Zou C."/>
            <person name="Li K."/>
            <person name="Wang K."/>
            <person name="Li T."/>
            <person name="Gao L."/>
            <person name="Zhang X."/>
            <person name="Wang H."/>
            <person name="Yang Z."/>
            <person name="Liu X."/>
            <person name="Jiang W."/>
            <person name="Mao L."/>
            <person name="Kong X."/>
            <person name="Jiao Y."/>
            <person name="Jia J."/>
        </authorList>
    </citation>
    <scope>NUCLEOTIDE SEQUENCE [LARGE SCALE GENOMIC DNA]</scope>
    <source>
        <strain evidence="13">cv. AL8/78</strain>
    </source>
</reference>
<keyword evidence="9 11" id="KW-0472">Membrane</keyword>
<feature type="transmembrane region" description="Helical" evidence="11">
    <location>
        <begin position="155"/>
        <end position="185"/>
    </location>
</feature>
<evidence type="ECO:0000256" key="5">
    <source>
        <dbReference type="ARBA" id="ARBA00022692"/>
    </source>
</evidence>